<feature type="transmembrane region" description="Helical" evidence="26">
    <location>
        <begin position="33"/>
        <end position="55"/>
    </location>
</feature>
<feature type="transmembrane region" description="Helical" evidence="26">
    <location>
        <begin position="104"/>
        <end position="129"/>
    </location>
</feature>
<evidence type="ECO:0000256" key="17">
    <source>
        <dbReference type="ARBA" id="ARBA00023033"/>
    </source>
</evidence>
<evidence type="ECO:0000313" key="29">
    <source>
        <dbReference type="Proteomes" id="UP000821837"/>
    </source>
</evidence>
<keyword evidence="9" id="KW-0349">Heme</keyword>
<comment type="cofactor">
    <cofactor evidence="1">
        <name>heme</name>
        <dbReference type="ChEBI" id="CHEBI:30413"/>
    </cofactor>
</comment>
<feature type="transmembrane region" description="Helical" evidence="26">
    <location>
        <begin position="283"/>
        <end position="301"/>
    </location>
</feature>
<keyword evidence="10 26" id="KW-0812">Transmembrane</keyword>
<feature type="domain" description="G-protein coupled receptors family 1 profile" evidence="27">
    <location>
        <begin position="46"/>
        <end position="342"/>
    </location>
</feature>
<evidence type="ECO:0000256" key="16">
    <source>
        <dbReference type="ARBA" id="ARBA00023004"/>
    </source>
</evidence>
<dbReference type="VEuPathDB" id="VectorBase:RSAN_037994"/>
<organism evidence="28 29">
    <name type="scientific">Rhipicephalus sanguineus</name>
    <name type="common">Brown dog tick</name>
    <name type="synonym">Ixodes sanguineus</name>
    <dbReference type="NCBI Taxonomy" id="34632"/>
    <lineage>
        <taxon>Eukaryota</taxon>
        <taxon>Metazoa</taxon>
        <taxon>Ecdysozoa</taxon>
        <taxon>Arthropoda</taxon>
        <taxon>Chelicerata</taxon>
        <taxon>Arachnida</taxon>
        <taxon>Acari</taxon>
        <taxon>Parasitiformes</taxon>
        <taxon>Ixodida</taxon>
        <taxon>Ixodoidea</taxon>
        <taxon>Ixodidae</taxon>
        <taxon>Rhipicephalinae</taxon>
        <taxon>Rhipicephalus</taxon>
        <taxon>Rhipicephalus</taxon>
    </lineage>
</organism>
<dbReference type="InterPro" id="IPR000276">
    <property type="entry name" value="GPCR_Rhodpsn"/>
</dbReference>
<protein>
    <recommendedName>
        <fullName evidence="27">G-protein coupled receptors family 1 profile domain-containing protein</fullName>
    </recommendedName>
</protein>
<dbReference type="InterPro" id="IPR001128">
    <property type="entry name" value="Cyt_P450"/>
</dbReference>
<dbReference type="GO" id="GO:0005886">
    <property type="term" value="C:plasma membrane"/>
    <property type="evidence" value="ECO:0007669"/>
    <property type="project" value="UniProtKB-SubCell"/>
</dbReference>
<evidence type="ECO:0000256" key="26">
    <source>
        <dbReference type="SAM" id="Phobius"/>
    </source>
</evidence>
<evidence type="ECO:0000256" key="24">
    <source>
        <dbReference type="ARBA" id="ARBA00023224"/>
    </source>
</evidence>
<dbReference type="PRINTS" id="PR00237">
    <property type="entry name" value="GPCRRHODOPSN"/>
</dbReference>
<keyword evidence="11" id="KW-0479">Metal-binding</keyword>
<evidence type="ECO:0000256" key="22">
    <source>
        <dbReference type="ARBA" id="ARBA00023170"/>
    </source>
</evidence>
<keyword evidence="19 26" id="KW-0472">Membrane</keyword>
<dbReference type="GO" id="GO:0006082">
    <property type="term" value="P:organic acid metabolic process"/>
    <property type="evidence" value="ECO:0007669"/>
    <property type="project" value="TreeGrafter"/>
</dbReference>
<dbReference type="PANTHER" id="PTHR24300:SF375">
    <property type="entry name" value="CYTOCHROME P450 FAMILY"/>
    <property type="match status" value="1"/>
</dbReference>
<keyword evidence="16" id="KW-0408">Iron</keyword>
<keyword evidence="25" id="KW-0449">Lipoprotein</keyword>
<evidence type="ECO:0000256" key="2">
    <source>
        <dbReference type="ARBA" id="ARBA00003690"/>
    </source>
</evidence>
<keyword evidence="17" id="KW-0503">Monooxygenase</keyword>
<dbReference type="InterPro" id="IPR017972">
    <property type="entry name" value="Cyt_P450_CS"/>
</dbReference>
<dbReference type="Proteomes" id="UP000821837">
    <property type="component" value="Unassembled WGS sequence"/>
</dbReference>
<dbReference type="AlphaFoldDB" id="A0A9D4Q7I6"/>
<feature type="transmembrane region" description="Helical" evidence="26">
    <location>
        <begin position="193"/>
        <end position="215"/>
    </location>
</feature>
<keyword evidence="15" id="KW-0560">Oxidoreductase</keyword>
<evidence type="ECO:0000256" key="1">
    <source>
        <dbReference type="ARBA" id="ARBA00001971"/>
    </source>
</evidence>
<dbReference type="GO" id="GO:0005789">
    <property type="term" value="C:endoplasmic reticulum membrane"/>
    <property type="evidence" value="ECO:0007669"/>
    <property type="project" value="UniProtKB-SubCell"/>
</dbReference>
<dbReference type="VEuPathDB" id="VectorBase:RSAN_033878"/>
<keyword evidence="23" id="KW-0325">Glycoprotein</keyword>
<evidence type="ECO:0000256" key="23">
    <source>
        <dbReference type="ARBA" id="ARBA00023180"/>
    </source>
</evidence>
<dbReference type="GO" id="GO:0004930">
    <property type="term" value="F:G protein-coupled receptor activity"/>
    <property type="evidence" value="ECO:0007669"/>
    <property type="project" value="UniProtKB-KW"/>
</dbReference>
<dbReference type="SUPFAM" id="SSF81321">
    <property type="entry name" value="Family A G protein-coupled receptor-like"/>
    <property type="match status" value="1"/>
</dbReference>
<evidence type="ECO:0000256" key="12">
    <source>
        <dbReference type="ARBA" id="ARBA00022824"/>
    </source>
</evidence>
<evidence type="ECO:0000256" key="13">
    <source>
        <dbReference type="ARBA" id="ARBA00022848"/>
    </source>
</evidence>
<comment type="similarity">
    <text evidence="6">Belongs to the cytochrome P450 family.</text>
</comment>
<feature type="transmembrane region" description="Helical" evidence="26">
    <location>
        <begin position="321"/>
        <end position="345"/>
    </location>
</feature>
<evidence type="ECO:0000256" key="5">
    <source>
        <dbReference type="ARBA" id="ARBA00004651"/>
    </source>
</evidence>
<feature type="transmembrane region" description="Helical" evidence="26">
    <location>
        <begin position="408"/>
        <end position="432"/>
    </location>
</feature>
<evidence type="ECO:0000256" key="19">
    <source>
        <dbReference type="ARBA" id="ARBA00023136"/>
    </source>
</evidence>
<evidence type="ECO:0000256" key="21">
    <source>
        <dbReference type="ARBA" id="ARBA00023157"/>
    </source>
</evidence>
<dbReference type="GO" id="GO:0016712">
    <property type="term" value="F:oxidoreductase activity, acting on paired donors, with incorporation or reduction of molecular oxygen, reduced flavin or flavoprotein as one donor, and incorporation of one atom of oxygen"/>
    <property type="evidence" value="ECO:0007669"/>
    <property type="project" value="TreeGrafter"/>
</dbReference>
<sequence length="836" mass="95595">MESHNYSLDNNLPSNEEQPTATSWWHTEEAVLVAPYAIILLLAVLGNGLVILTLAVNQRMRTVTNLFLLNLAVSDLLLGVFCMPFTLAGVILREFVFGQLMCKLIPYLQAVSVCVSDWTLVAVSVERYYAICEPLRSRAWQTPRHAQRTVATVWTVSLLLMLPIALLSELRPIRDSSKMKCREDWGDLLYERLFTLFLDVLLLVLPLLIMVATYARIAATLRSAMQQQQTEAATGSPKQNGSPLAAVHPAQREASTSLRVHRGATIRWHQRDPDRSLATKQRIIRMLFVVVVEFFVCWTPLYVLNTVSLFRPEAVYYGLGYRGICFLQLLAYASSCCNPITYCFMNRTFRDEVQYLAGKLLELDGSPVDIRKYLVPSMSNNITSLVFGQRYPFEDHRRKFLDERLARVVRIIGSGGLFTFLPSWAFLFFSMLPFTNVGKITGLLQEMFEYVSEEVKQHKSTLDESSNRDFIDGYIKRMEENKNNPHSNFKMGNLLGNVLNFFGAGSNTVQLSIQWHLLNCADKVDTVQRNIQNEVDSVVGRERPPCWEDHNKMHYTMATIWEMYRWRTVAPLSLPREAAEDVEYKDYFIPKGTVILPNLSAVHFDPTFWESPEVFDPHRFLKKDGSGLISKPDQLVPFSIGRRMCPGETLATVEIFLYLTTLLQRIKIGFSNVVVLNDFESIREVLSMKEMLYRTGNLTVDEAGFRANSLIGNIFSFFVAGSSTVKETLQWHLLVCADKPDFVQRRIQEEIDKVIGRERAPSWADHTAMPFTVAVLREVYRWRTVAPLGIPRLAGENVVFKNHFIPKGTTVIANLRAVHMNPKHWKNPEEFNPLRF</sequence>
<keyword evidence="13" id="KW-0492">Microsome</keyword>
<reference evidence="28" key="2">
    <citation type="submission" date="2021-09" db="EMBL/GenBank/DDBJ databases">
        <authorList>
            <person name="Jia N."/>
            <person name="Wang J."/>
            <person name="Shi W."/>
            <person name="Du L."/>
            <person name="Sun Y."/>
            <person name="Zhan W."/>
            <person name="Jiang J."/>
            <person name="Wang Q."/>
            <person name="Zhang B."/>
            <person name="Ji P."/>
            <person name="Sakyi L.B."/>
            <person name="Cui X."/>
            <person name="Yuan T."/>
            <person name="Jiang B."/>
            <person name="Yang W."/>
            <person name="Lam T.T.-Y."/>
            <person name="Chang Q."/>
            <person name="Ding S."/>
            <person name="Wang X."/>
            <person name="Zhu J."/>
            <person name="Ruan X."/>
            <person name="Zhao L."/>
            <person name="Wei J."/>
            <person name="Que T."/>
            <person name="Du C."/>
            <person name="Cheng J."/>
            <person name="Dai P."/>
            <person name="Han X."/>
            <person name="Huang E."/>
            <person name="Gao Y."/>
            <person name="Liu J."/>
            <person name="Shao H."/>
            <person name="Ye R."/>
            <person name="Li L."/>
            <person name="Wei W."/>
            <person name="Wang X."/>
            <person name="Wang C."/>
            <person name="Huo Q."/>
            <person name="Li W."/>
            <person name="Guo W."/>
            <person name="Chen H."/>
            <person name="Chen S."/>
            <person name="Zhou L."/>
            <person name="Zhou L."/>
            <person name="Ni X."/>
            <person name="Tian J."/>
            <person name="Zhou Y."/>
            <person name="Sheng Y."/>
            <person name="Liu T."/>
            <person name="Pan Y."/>
            <person name="Xia L."/>
            <person name="Li J."/>
            <person name="Zhao F."/>
            <person name="Cao W."/>
        </authorList>
    </citation>
    <scope>NUCLEOTIDE SEQUENCE</scope>
    <source>
        <strain evidence="28">Rsan-2018</strain>
        <tissue evidence="28">Larvae</tissue>
    </source>
</reference>
<dbReference type="InterPro" id="IPR036396">
    <property type="entry name" value="Cyt_P450_sf"/>
</dbReference>
<evidence type="ECO:0000313" key="28">
    <source>
        <dbReference type="EMBL" id="KAH7969486.1"/>
    </source>
</evidence>
<dbReference type="VEuPathDB" id="VectorBase:RSAN_035822"/>
<evidence type="ECO:0000256" key="7">
    <source>
        <dbReference type="ARBA" id="ARBA00010663"/>
    </source>
</evidence>
<dbReference type="InterPro" id="IPR009126">
    <property type="entry name" value="Cholcskin_rcpt"/>
</dbReference>
<evidence type="ECO:0000259" key="27">
    <source>
        <dbReference type="PROSITE" id="PS50262"/>
    </source>
</evidence>
<keyword evidence="22" id="KW-0675">Receptor</keyword>
<keyword evidence="12" id="KW-0256">Endoplasmic reticulum</keyword>
<feature type="transmembrane region" description="Helical" evidence="26">
    <location>
        <begin position="150"/>
        <end position="173"/>
    </location>
</feature>
<evidence type="ECO:0000256" key="6">
    <source>
        <dbReference type="ARBA" id="ARBA00010617"/>
    </source>
</evidence>
<dbReference type="PROSITE" id="PS00086">
    <property type="entry name" value="CYTOCHROME_P450"/>
    <property type="match status" value="1"/>
</dbReference>
<proteinExistence type="inferred from homology"/>
<evidence type="ECO:0000256" key="18">
    <source>
        <dbReference type="ARBA" id="ARBA00023040"/>
    </source>
</evidence>
<evidence type="ECO:0000256" key="14">
    <source>
        <dbReference type="ARBA" id="ARBA00022989"/>
    </source>
</evidence>
<keyword evidence="8" id="KW-1003">Cell membrane</keyword>
<evidence type="ECO:0000256" key="8">
    <source>
        <dbReference type="ARBA" id="ARBA00022475"/>
    </source>
</evidence>
<keyword evidence="18" id="KW-0297">G-protein coupled receptor</keyword>
<keyword evidence="29" id="KW-1185">Reference proteome</keyword>
<keyword evidence="20" id="KW-0564">Palmitate</keyword>
<evidence type="ECO:0000256" key="3">
    <source>
        <dbReference type="ARBA" id="ARBA00004174"/>
    </source>
</evidence>
<dbReference type="Pfam" id="PF00001">
    <property type="entry name" value="7tm_1"/>
    <property type="match status" value="1"/>
</dbReference>
<evidence type="ECO:0000256" key="15">
    <source>
        <dbReference type="ARBA" id="ARBA00023002"/>
    </source>
</evidence>
<comment type="function">
    <text evidence="2">May be involved in the metabolism of insect hormones and in the breakdown of synthetic insecticides.</text>
</comment>
<dbReference type="InterPro" id="IPR050182">
    <property type="entry name" value="Cytochrome_P450_fam2"/>
</dbReference>
<dbReference type="FunFam" id="1.10.630.10:FF:000238">
    <property type="entry name" value="Cytochrome P450 2A6"/>
    <property type="match status" value="1"/>
</dbReference>
<dbReference type="PROSITE" id="PS50262">
    <property type="entry name" value="G_PROTEIN_RECEP_F1_2"/>
    <property type="match status" value="1"/>
</dbReference>
<dbReference type="Gene3D" id="1.10.630.10">
    <property type="entry name" value="Cytochrome P450"/>
    <property type="match status" value="2"/>
</dbReference>
<evidence type="ECO:0000256" key="4">
    <source>
        <dbReference type="ARBA" id="ARBA00004406"/>
    </source>
</evidence>
<name>A0A9D4Q7I6_RHISA</name>
<dbReference type="Pfam" id="PF00067">
    <property type="entry name" value="p450"/>
    <property type="match status" value="2"/>
</dbReference>
<dbReference type="Gene3D" id="1.20.1070.10">
    <property type="entry name" value="Rhodopsin 7-helix transmembrane proteins"/>
    <property type="match status" value="1"/>
</dbReference>
<evidence type="ECO:0000256" key="20">
    <source>
        <dbReference type="ARBA" id="ARBA00023139"/>
    </source>
</evidence>
<dbReference type="PANTHER" id="PTHR24300">
    <property type="entry name" value="CYTOCHROME P450 508A4-RELATED"/>
    <property type="match status" value="1"/>
</dbReference>
<gene>
    <name evidence="28" type="ORF">HPB52_018830</name>
</gene>
<comment type="similarity">
    <text evidence="7">Belongs to the G-protein coupled receptor 1 family.</text>
</comment>
<evidence type="ECO:0000256" key="10">
    <source>
        <dbReference type="ARBA" id="ARBA00022692"/>
    </source>
</evidence>
<keyword evidence="21" id="KW-1015">Disulfide bond</keyword>
<comment type="subcellular location">
    <subcellularLocation>
        <location evidence="5">Cell membrane</location>
        <topology evidence="5">Multi-pass membrane protein</topology>
    </subcellularLocation>
    <subcellularLocation>
        <location evidence="4">Endoplasmic reticulum membrane</location>
        <topology evidence="4">Peripheral membrane protein</topology>
    </subcellularLocation>
    <subcellularLocation>
        <location evidence="3">Microsome membrane</location>
        <topology evidence="3">Peripheral membrane protein</topology>
    </subcellularLocation>
</comment>
<keyword evidence="14 26" id="KW-1133">Transmembrane helix</keyword>
<comment type="caution">
    <text evidence="28">The sequence shown here is derived from an EMBL/GenBank/DDBJ whole genome shotgun (WGS) entry which is preliminary data.</text>
</comment>
<keyword evidence="24" id="KW-0807">Transducer</keyword>
<dbReference type="EMBL" id="JABSTV010001248">
    <property type="protein sequence ID" value="KAH7969486.1"/>
    <property type="molecule type" value="Genomic_DNA"/>
</dbReference>
<evidence type="ECO:0000256" key="9">
    <source>
        <dbReference type="ARBA" id="ARBA00022617"/>
    </source>
</evidence>
<evidence type="ECO:0000256" key="25">
    <source>
        <dbReference type="ARBA" id="ARBA00023288"/>
    </source>
</evidence>
<feature type="transmembrane region" description="Helical" evidence="26">
    <location>
        <begin position="67"/>
        <end position="92"/>
    </location>
</feature>
<dbReference type="GO" id="GO:0005506">
    <property type="term" value="F:iron ion binding"/>
    <property type="evidence" value="ECO:0007669"/>
    <property type="project" value="InterPro"/>
</dbReference>
<dbReference type="GO" id="GO:0020037">
    <property type="term" value="F:heme binding"/>
    <property type="evidence" value="ECO:0007669"/>
    <property type="project" value="InterPro"/>
</dbReference>
<evidence type="ECO:0000256" key="11">
    <source>
        <dbReference type="ARBA" id="ARBA00022723"/>
    </source>
</evidence>
<dbReference type="CDD" id="cd20617">
    <property type="entry name" value="CYP1_2-like"/>
    <property type="match status" value="1"/>
</dbReference>
<accession>A0A9D4Q7I6</accession>
<dbReference type="PRINTS" id="PR01822">
    <property type="entry name" value="CCYSTOKININR"/>
</dbReference>
<dbReference type="GO" id="GO:0006805">
    <property type="term" value="P:xenobiotic metabolic process"/>
    <property type="evidence" value="ECO:0007669"/>
    <property type="project" value="TreeGrafter"/>
</dbReference>
<dbReference type="SUPFAM" id="SSF48264">
    <property type="entry name" value="Cytochrome P450"/>
    <property type="match status" value="2"/>
</dbReference>
<dbReference type="InterPro" id="IPR017452">
    <property type="entry name" value="GPCR_Rhodpsn_7TM"/>
</dbReference>
<reference evidence="28" key="1">
    <citation type="journal article" date="2020" name="Cell">
        <title>Large-Scale Comparative Analyses of Tick Genomes Elucidate Their Genetic Diversity and Vector Capacities.</title>
        <authorList>
            <consortium name="Tick Genome and Microbiome Consortium (TIGMIC)"/>
            <person name="Jia N."/>
            <person name="Wang J."/>
            <person name="Shi W."/>
            <person name="Du L."/>
            <person name="Sun Y."/>
            <person name="Zhan W."/>
            <person name="Jiang J.F."/>
            <person name="Wang Q."/>
            <person name="Zhang B."/>
            <person name="Ji P."/>
            <person name="Bell-Sakyi L."/>
            <person name="Cui X.M."/>
            <person name="Yuan T.T."/>
            <person name="Jiang B.G."/>
            <person name="Yang W.F."/>
            <person name="Lam T.T."/>
            <person name="Chang Q.C."/>
            <person name="Ding S.J."/>
            <person name="Wang X.J."/>
            <person name="Zhu J.G."/>
            <person name="Ruan X.D."/>
            <person name="Zhao L."/>
            <person name="Wei J.T."/>
            <person name="Ye R.Z."/>
            <person name="Que T.C."/>
            <person name="Du C.H."/>
            <person name="Zhou Y.H."/>
            <person name="Cheng J.X."/>
            <person name="Dai P.F."/>
            <person name="Guo W.B."/>
            <person name="Han X.H."/>
            <person name="Huang E.J."/>
            <person name="Li L.F."/>
            <person name="Wei W."/>
            <person name="Gao Y.C."/>
            <person name="Liu J.Z."/>
            <person name="Shao H.Z."/>
            <person name="Wang X."/>
            <person name="Wang C.C."/>
            <person name="Yang T.C."/>
            <person name="Huo Q.B."/>
            <person name="Li W."/>
            <person name="Chen H.Y."/>
            <person name="Chen S.E."/>
            <person name="Zhou L.G."/>
            <person name="Ni X.B."/>
            <person name="Tian J.H."/>
            <person name="Sheng Y."/>
            <person name="Liu T."/>
            <person name="Pan Y.S."/>
            <person name="Xia L.Y."/>
            <person name="Li J."/>
            <person name="Zhao F."/>
            <person name="Cao W.C."/>
        </authorList>
    </citation>
    <scope>NUCLEOTIDE SEQUENCE</scope>
    <source>
        <strain evidence="28">Rsan-2018</strain>
    </source>
</reference>